<dbReference type="AlphaFoldDB" id="A0A6H9SLT9"/>
<proteinExistence type="predicted"/>
<sequence length="185" mass="20522">MTSPGKFFQSPKNAFDDFDPRSGSVLERALFNHRLWVLLLCLATTLVLGWQSSRVELNASFEKMIPTHHPYIANYLEHQQELSGLGNALRIAVVNKRGEIYDADYLKTLQALSDKIYLLPGVDRAYMKSLWTPATRWVAVTEAGLEGGPVIPDNYDGGAASLAALRRNVQLSNEIGQLVAFDQAS</sequence>
<evidence type="ECO:0000313" key="1">
    <source>
        <dbReference type="EMBL" id="KAB0562283.1"/>
    </source>
</evidence>
<dbReference type="EMBL" id="VZPQ01000083">
    <property type="protein sequence ID" value="KAB0562283.1"/>
    <property type="molecule type" value="Genomic_DNA"/>
</dbReference>
<gene>
    <name evidence="1" type="ORF">F7R03_28120</name>
</gene>
<feature type="non-terminal residue" evidence="1">
    <location>
        <position position="185"/>
    </location>
</feature>
<organism evidence="1 2">
    <name type="scientific">Pseudomonas palleroniana</name>
    <dbReference type="NCBI Taxonomy" id="191390"/>
    <lineage>
        <taxon>Bacteria</taxon>
        <taxon>Pseudomonadati</taxon>
        <taxon>Pseudomonadota</taxon>
        <taxon>Gammaproteobacteria</taxon>
        <taxon>Pseudomonadales</taxon>
        <taxon>Pseudomonadaceae</taxon>
        <taxon>Pseudomonas</taxon>
    </lineage>
</organism>
<reference evidence="1 2" key="1">
    <citation type="submission" date="2019-09" db="EMBL/GenBank/DDBJ databases">
        <title>Draft genome sequences of 48 bacterial type strains from the CCUG.</title>
        <authorList>
            <person name="Tunovic T."/>
            <person name="Pineiro-Iglesias B."/>
            <person name="Unosson C."/>
            <person name="Inganas E."/>
            <person name="Ohlen M."/>
            <person name="Cardew S."/>
            <person name="Jensie-Markopoulos S."/>
            <person name="Salva-Serra F."/>
            <person name="Jaen-Luchoro D."/>
            <person name="Karlsson R."/>
            <person name="Svensson-Stadler L."/>
            <person name="Chun J."/>
            <person name="Moore E."/>
        </authorList>
    </citation>
    <scope>NUCLEOTIDE SEQUENCE [LARGE SCALE GENOMIC DNA]</scope>
    <source>
        <strain evidence="1 2">CCUG 51524</strain>
    </source>
</reference>
<comment type="caution">
    <text evidence="1">The sequence shown here is derived from an EMBL/GenBank/DDBJ whole genome shotgun (WGS) entry which is preliminary data.</text>
</comment>
<protein>
    <submittedName>
        <fullName evidence="1">RND family transporter</fullName>
    </submittedName>
</protein>
<dbReference type="Proteomes" id="UP000423257">
    <property type="component" value="Unassembled WGS sequence"/>
</dbReference>
<name>A0A6H9SLT9_9PSED</name>
<accession>A0A6H9SLT9</accession>
<evidence type="ECO:0000313" key="2">
    <source>
        <dbReference type="Proteomes" id="UP000423257"/>
    </source>
</evidence>